<dbReference type="PANTHER" id="PTHR47668">
    <property type="entry name" value="DIENELACTONE HYDROLASE FAMILY PROTEIN (AFU_ORTHOLOGUE AFUA_6G01940)"/>
    <property type="match status" value="1"/>
</dbReference>
<feature type="domain" description="Dienelactone hydrolase" evidence="1">
    <location>
        <begin position="428"/>
        <end position="619"/>
    </location>
</feature>
<reference evidence="2 3" key="1">
    <citation type="submission" date="2019-04" db="EMBL/GenBank/DDBJ databases">
        <title>Aspergillus burnettii sp. nov., novel species from soil in southeast Queensland.</title>
        <authorList>
            <person name="Gilchrist C.L.M."/>
            <person name="Pitt J.I."/>
            <person name="Lange L."/>
            <person name="Lacey H.J."/>
            <person name="Vuong D."/>
            <person name="Midgley D.J."/>
            <person name="Greenfield P."/>
            <person name="Bradbury M."/>
            <person name="Lacey E."/>
            <person name="Busk P.K."/>
            <person name="Pilgaard B."/>
            <person name="Chooi Y.H."/>
            <person name="Piggott A.M."/>
        </authorList>
    </citation>
    <scope>NUCLEOTIDE SEQUENCE [LARGE SCALE GENOMIC DNA]</scope>
    <source>
        <strain evidence="2 3">FRR 5400</strain>
    </source>
</reference>
<dbReference type="GO" id="GO:0016787">
    <property type="term" value="F:hydrolase activity"/>
    <property type="evidence" value="ECO:0007669"/>
    <property type="project" value="InterPro"/>
</dbReference>
<dbReference type="Pfam" id="PF01738">
    <property type="entry name" value="DLH"/>
    <property type="match status" value="1"/>
</dbReference>
<dbReference type="EMBL" id="SPNV01000184">
    <property type="protein sequence ID" value="KAF5858951.1"/>
    <property type="molecule type" value="Genomic_DNA"/>
</dbReference>
<proteinExistence type="predicted"/>
<dbReference type="PANTHER" id="PTHR47668:SF1">
    <property type="entry name" value="DIENELACTONE HYDROLASE DOMAIN-CONTAINING PROTEIN-RELATED"/>
    <property type="match status" value="1"/>
</dbReference>
<protein>
    <recommendedName>
        <fullName evidence="1">Dienelactone hydrolase domain-containing protein</fullName>
    </recommendedName>
</protein>
<organism evidence="2 3">
    <name type="scientific">Petromyces alliaceus</name>
    <name type="common">Aspergillus alliaceus</name>
    <dbReference type="NCBI Taxonomy" id="209559"/>
    <lineage>
        <taxon>Eukaryota</taxon>
        <taxon>Fungi</taxon>
        <taxon>Dikarya</taxon>
        <taxon>Ascomycota</taxon>
        <taxon>Pezizomycotina</taxon>
        <taxon>Eurotiomycetes</taxon>
        <taxon>Eurotiomycetidae</taxon>
        <taxon>Eurotiales</taxon>
        <taxon>Aspergillaceae</taxon>
        <taxon>Aspergillus</taxon>
        <taxon>Aspergillus subgen. Circumdati</taxon>
    </lineage>
</organism>
<evidence type="ECO:0000259" key="1">
    <source>
        <dbReference type="Pfam" id="PF01738"/>
    </source>
</evidence>
<evidence type="ECO:0000313" key="3">
    <source>
        <dbReference type="Proteomes" id="UP000541154"/>
    </source>
</evidence>
<evidence type="ECO:0000313" key="2">
    <source>
        <dbReference type="EMBL" id="KAF5858951.1"/>
    </source>
</evidence>
<dbReference type="InterPro" id="IPR002925">
    <property type="entry name" value="Dienelactn_hydro"/>
</dbReference>
<dbReference type="Proteomes" id="UP000541154">
    <property type="component" value="Unassembled WGS sequence"/>
</dbReference>
<keyword evidence="3" id="KW-1185">Reference proteome</keyword>
<dbReference type="InterPro" id="IPR029058">
    <property type="entry name" value="AB_hydrolase_fold"/>
</dbReference>
<dbReference type="Gene3D" id="3.40.50.1820">
    <property type="entry name" value="alpha/beta hydrolase"/>
    <property type="match status" value="1"/>
</dbReference>
<dbReference type="SUPFAM" id="SSF53474">
    <property type="entry name" value="alpha/beta-Hydrolases"/>
    <property type="match status" value="1"/>
</dbReference>
<name>A0A8H6A1K7_PETAA</name>
<dbReference type="AlphaFoldDB" id="A0A8H6A1K7"/>
<sequence length="645" mass="72278">MIQLQSSAMQDTQLVSNMMYFYSNSARSSNGRQSWILLLPDLITQSRQQTRVAVLATSMLLLAIQSREERIFVESLGYYCQALISIRRQLPLVTDPQNPDFLPLTCVAIVLSFFEALCGTLFNGYYQHVQGAVVLLQIQGPRNCALVPYHSLFYAVRNHAICASLMTGKISPLAGEPWLTIPFSLSKKSSSDLVNDILLAMPRYLSALNADETASETSRMSREDIVQDLMNHLQNLAGIWSQISQHEHPIAESTQPTIPQSVELTQRYTYDNPYHAKVIANYRTAHLLAFSLLSIILPCHDWDVAPFLDDSASILSAAGYLEECDIGCAYFQMVFPLRLVAQHSPCATRRRVAIDMLKRWCGEKPVRGLANSALEAIYRGQCVIPQSPVYRNVYPDMSTEHSKACCERPVPKPFSYTAKGQWIKLDGMDTYITGDTKAQRAVLWVYDIFGFSSQILRGADILAHSSKEPILVIIPDWFRGSTAELSWVPPVTEEQQQKLGTFIQTKASAAIVVPHVRTFAKCVKAVYPRIQRLGIFGFCWGGKLVSLACQGDALFDVAAQTSPARVDPEEAKHVTVPMALLVSGDEDAGLVARYAENIRAETHVEMFPSQIHGWMSARGDLNRLVVWNEYQRGYQVIVQFFDKYL</sequence>
<gene>
    <name evidence="2" type="ORF">ETB97_003554</name>
</gene>
<accession>A0A8H6A1K7</accession>
<comment type="caution">
    <text evidence="2">The sequence shown here is derived from an EMBL/GenBank/DDBJ whole genome shotgun (WGS) entry which is preliminary data.</text>
</comment>